<evidence type="ECO:0000256" key="4">
    <source>
        <dbReference type="ARBA" id="ARBA00022884"/>
    </source>
</evidence>
<dbReference type="PROSITE" id="PS01195">
    <property type="entry name" value="PEPT_TRNA_HYDROL_1"/>
    <property type="match status" value="1"/>
</dbReference>
<comment type="catalytic activity">
    <reaction evidence="7">
        <text>an N-acyl-L-alpha-aminoacyl-tRNA + H2O = an N-acyl-L-amino acid + a tRNA + H(+)</text>
        <dbReference type="Rhea" id="RHEA:54448"/>
        <dbReference type="Rhea" id="RHEA-COMP:10123"/>
        <dbReference type="Rhea" id="RHEA-COMP:13883"/>
        <dbReference type="ChEBI" id="CHEBI:15377"/>
        <dbReference type="ChEBI" id="CHEBI:15378"/>
        <dbReference type="ChEBI" id="CHEBI:59874"/>
        <dbReference type="ChEBI" id="CHEBI:78442"/>
        <dbReference type="ChEBI" id="CHEBI:138191"/>
        <dbReference type="EC" id="3.1.1.29"/>
    </reaction>
</comment>
<dbReference type="AlphaFoldDB" id="A0A952DVG4"/>
<evidence type="ECO:0000256" key="3">
    <source>
        <dbReference type="ARBA" id="ARBA00022801"/>
    </source>
</evidence>
<keyword evidence="4" id="KW-0694">RNA-binding</keyword>
<dbReference type="InterPro" id="IPR018171">
    <property type="entry name" value="Pept_tRNA_hydro_CS"/>
</dbReference>
<evidence type="ECO:0000256" key="1">
    <source>
        <dbReference type="ARBA" id="ARBA00013260"/>
    </source>
</evidence>
<evidence type="ECO:0000256" key="8">
    <source>
        <dbReference type="RuleBase" id="RU004320"/>
    </source>
</evidence>
<feature type="non-terminal residue" evidence="9">
    <location>
        <position position="197"/>
    </location>
</feature>
<sequence length="197" mass="22432">MENSGYTLIAGLGNIGEKFHHTRHNLGFNLVDFIANQLDLLDYQHRIKQTDTYWALVVPEIKIILTKPKTMMNLSGKAIRQIKSEYGISNSDIYIAYDDLDISLSKFKIQYAKSPKKHNGVESIIKEGIGKDFVHIRIGSDNRISRLIPGIKYVLSKLTTEERTQVEQIFPEILLELIARINLKLPGFSVPKRLPLA</sequence>
<evidence type="ECO:0000313" key="10">
    <source>
        <dbReference type="Proteomes" id="UP000781173"/>
    </source>
</evidence>
<dbReference type="GO" id="GO:0004045">
    <property type="term" value="F:peptidyl-tRNA hydrolase activity"/>
    <property type="evidence" value="ECO:0007669"/>
    <property type="project" value="UniProtKB-EC"/>
</dbReference>
<dbReference type="InterPro" id="IPR001328">
    <property type="entry name" value="Pept_tRNA_hydro"/>
</dbReference>
<dbReference type="InterPro" id="IPR036416">
    <property type="entry name" value="Pept_tRNA_hydro_sf"/>
</dbReference>
<reference evidence="9" key="1">
    <citation type="journal article" date="2022" name="ISME J.">
        <title>A general approach to explore prokaryotic protein glycosylation reveals the unique surface layer modulation of an anammox bacterium.</title>
        <authorList>
            <person name="Pabst M."/>
            <person name="Grouzdev D.S."/>
            <person name="Lawson C.E."/>
            <person name="Kleikamp H.B.C."/>
            <person name="de Ram C."/>
            <person name="Louwen R."/>
            <person name="Lin Y.M."/>
            <person name="Lucker S."/>
            <person name="van Loosdrecht M.C.M."/>
            <person name="Laureni M."/>
        </authorList>
    </citation>
    <scope>NUCLEOTIDE SEQUENCE</scope>
    <source>
        <strain evidence="9">BROCD043</strain>
    </source>
</reference>
<dbReference type="SUPFAM" id="SSF53178">
    <property type="entry name" value="Peptidyl-tRNA hydrolase-like"/>
    <property type="match status" value="1"/>
</dbReference>
<evidence type="ECO:0000256" key="7">
    <source>
        <dbReference type="RuleBase" id="RU000673"/>
    </source>
</evidence>
<dbReference type="PANTHER" id="PTHR17224">
    <property type="entry name" value="PEPTIDYL-TRNA HYDROLASE"/>
    <property type="match status" value="1"/>
</dbReference>
<accession>A0A952DVG4</accession>
<evidence type="ECO:0000256" key="6">
    <source>
        <dbReference type="ARBA" id="ARBA00050038"/>
    </source>
</evidence>
<comment type="similarity">
    <text evidence="5 8">Belongs to the PTH family.</text>
</comment>
<proteinExistence type="inferred from homology"/>
<dbReference type="Pfam" id="PF01195">
    <property type="entry name" value="Pept_tRNA_hydro"/>
    <property type="match status" value="1"/>
</dbReference>
<dbReference type="PANTHER" id="PTHR17224:SF1">
    <property type="entry name" value="PEPTIDYL-TRNA HYDROLASE"/>
    <property type="match status" value="1"/>
</dbReference>
<dbReference type="GO" id="GO:0000049">
    <property type="term" value="F:tRNA binding"/>
    <property type="evidence" value="ECO:0007669"/>
    <property type="project" value="UniProtKB-KW"/>
</dbReference>
<evidence type="ECO:0000256" key="2">
    <source>
        <dbReference type="ARBA" id="ARBA00022555"/>
    </source>
</evidence>
<keyword evidence="3 7" id="KW-0378">Hydrolase</keyword>
<dbReference type="Gene3D" id="3.40.50.1470">
    <property type="entry name" value="Peptidyl-tRNA hydrolase"/>
    <property type="match status" value="1"/>
</dbReference>
<protein>
    <recommendedName>
        <fullName evidence="6 7">Peptidyl-tRNA hydrolase</fullName>
        <ecNumber evidence="1 7">3.1.1.29</ecNumber>
    </recommendedName>
</protein>
<evidence type="ECO:0000256" key="5">
    <source>
        <dbReference type="ARBA" id="ARBA00038063"/>
    </source>
</evidence>
<keyword evidence="2" id="KW-0820">tRNA-binding</keyword>
<dbReference type="EMBL" id="JACFOF010000003">
    <property type="protein sequence ID" value="MBW7953430.1"/>
    <property type="molecule type" value="Genomic_DNA"/>
</dbReference>
<comment type="caution">
    <text evidence="9">The sequence shown here is derived from an EMBL/GenBank/DDBJ whole genome shotgun (WGS) entry which is preliminary data.</text>
</comment>
<gene>
    <name evidence="9" type="ORF">H3C67_01455</name>
</gene>
<organism evidence="9 10">
    <name type="scientific">Candidatus Dojkabacteria bacterium</name>
    <dbReference type="NCBI Taxonomy" id="2099670"/>
    <lineage>
        <taxon>Bacteria</taxon>
        <taxon>Candidatus Dojkabacteria</taxon>
    </lineage>
</organism>
<name>A0A952DVG4_9BACT</name>
<dbReference type="EC" id="3.1.1.29" evidence="1 7"/>
<dbReference type="Proteomes" id="UP000781173">
    <property type="component" value="Unassembled WGS sequence"/>
</dbReference>
<dbReference type="NCBIfam" id="TIGR00447">
    <property type="entry name" value="pth"/>
    <property type="match status" value="1"/>
</dbReference>
<evidence type="ECO:0000313" key="9">
    <source>
        <dbReference type="EMBL" id="MBW7953430.1"/>
    </source>
</evidence>